<gene>
    <name evidence="3" type="ORF">KQI89_16770</name>
</gene>
<dbReference type="Pfam" id="PF08279">
    <property type="entry name" value="HTH_11"/>
    <property type="match status" value="1"/>
</dbReference>
<dbReference type="InterPro" id="IPR026043">
    <property type="entry name" value="NadR"/>
</dbReference>
<dbReference type="Gene3D" id="3.30.1340.20">
    <property type="entry name" value="3H domain"/>
    <property type="match status" value="1"/>
</dbReference>
<dbReference type="PIRSF" id="PIRSF037847">
    <property type="entry name" value="NiaR"/>
    <property type="match status" value="1"/>
</dbReference>
<proteinExistence type="predicted"/>
<organism evidence="3 4">
    <name type="scientific">Clostridium simiarum</name>
    <dbReference type="NCBI Taxonomy" id="2841506"/>
    <lineage>
        <taxon>Bacteria</taxon>
        <taxon>Bacillati</taxon>
        <taxon>Bacillota</taxon>
        <taxon>Clostridia</taxon>
        <taxon>Eubacteriales</taxon>
        <taxon>Clostridiaceae</taxon>
        <taxon>Clostridium</taxon>
    </lineage>
</organism>
<evidence type="ECO:0000259" key="1">
    <source>
        <dbReference type="Pfam" id="PF02829"/>
    </source>
</evidence>
<dbReference type="SUPFAM" id="SSF46785">
    <property type="entry name" value="Winged helix' DNA-binding domain"/>
    <property type="match status" value="1"/>
</dbReference>
<dbReference type="InterPro" id="IPR036390">
    <property type="entry name" value="WH_DNA-bd_sf"/>
</dbReference>
<dbReference type="RefSeq" id="WP_032123284.1">
    <property type="nucleotide sequence ID" value="NZ_JAHLQL010000010.1"/>
</dbReference>
<dbReference type="EMBL" id="JAHLQL010000010">
    <property type="protein sequence ID" value="MBU5593398.1"/>
    <property type="molecule type" value="Genomic_DNA"/>
</dbReference>
<dbReference type="InterPro" id="IPR004173">
    <property type="entry name" value="3H_domain"/>
</dbReference>
<protein>
    <submittedName>
        <fullName evidence="3">Transcription repressor NadR</fullName>
    </submittedName>
</protein>
<dbReference type="PANTHER" id="PTHR40068:SF1">
    <property type="entry name" value="TRANSCRIPTION REPRESSOR NIAR-RELATED"/>
    <property type="match status" value="1"/>
</dbReference>
<dbReference type="Gene3D" id="1.10.10.10">
    <property type="entry name" value="Winged helix-like DNA-binding domain superfamily/Winged helix DNA-binding domain"/>
    <property type="match status" value="1"/>
</dbReference>
<evidence type="ECO:0000313" key="3">
    <source>
        <dbReference type="EMBL" id="MBU5593398.1"/>
    </source>
</evidence>
<reference evidence="3 4" key="1">
    <citation type="submission" date="2021-06" db="EMBL/GenBank/DDBJ databases">
        <authorList>
            <person name="Sun Q."/>
            <person name="Li D."/>
        </authorList>
    </citation>
    <scope>NUCLEOTIDE SEQUENCE [LARGE SCALE GENOMIC DNA]</scope>
    <source>
        <strain evidence="3 4">MSJ-4</strain>
    </source>
</reference>
<accession>A0ABS6F4J0</accession>
<evidence type="ECO:0000313" key="4">
    <source>
        <dbReference type="Proteomes" id="UP000736583"/>
    </source>
</evidence>
<feature type="domain" description="3H" evidence="1">
    <location>
        <begin position="72"/>
        <end position="168"/>
    </location>
</feature>
<dbReference type="InterPro" id="IPR036388">
    <property type="entry name" value="WH-like_DNA-bd_sf"/>
</dbReference>
<comment type="caution">
    <text evidence="3">The sequence shown here is derived from an EMBL/GenBank/DDBJ whole genome shotgun (WGS) entry which is preliminary data.</text>
</comment>
<name>A0ABS6F4J0_9CLOT</name>
<dbReference type="PANTHER" id="PTHR40068">
    <property type="entry name" value="TRANSCRIPTION REPRESSOR NIAR-RELATED"/>
    <property type="match status" value="1"/>
</dbReference>
<evidence type="ECO:0000259" key="2">
    <source>
        <dbReference type="Pfam" id="PF08279"/>
    </source>
</evidence>
<dbReference type="Proteomes" id="UP000736583">
    <property type="component" value="Unassembled WGS sequence"/>
</dbReference>
<keyword evidence="4" id="KW-1185">Reference proteome</keyword>
<dbReference type="Pfam" id="PF02829">
    <property type="entry name" value="3H"/>
    <property type="match status" value="1"/>
</dbReference>
<dbReference type="SUPFAM" id="SSF75500">
    <property type="entry name" value="Putative transcriptional regulator TM1602, C-terminal domain"/>
    <property type="match status" value="1"/>
</dbReference>
<feature type="domain" description="Helix-turn-helix type 11" evidence="2">
    <location>
        <begin position="6"/>
        <end position="59"/>
    </location>
</feature>
<sequence length="171" mass="19208">MGSKERRESIEKLLIESNVPQKGIDLANNFNVTRQVIVRDIAILRAQGLNIIATPEGYIIPNMYVNQVRKLIALAHSRAEIESELKSIVKFGGIIEDVIVEHPLYGEIKAMLMIKTYDDISNFINKFKQSNAEPLSSLTGGVHIHTVSAENNEVMEKILHELRIKGFLVSD</sequence>
<dbReference type="InterPro" id="IPR013196">
    <property type="entry name" value="HTH_11"/>
</dbReference>
<dbReference type="InterPro" id="IPR035922">
    <property type="entry name" value="3H_dom_sf"/>
</dbReference>